<dbReference type="GO" id="GO:0005506">
    <property type="term" value="F:iron ion binding"/>
    <property type="evidence" value="ECO:0007669"/>
    <property type="project" value="InterPro"/>
</dbReference>
<dbReference type="InterPro" id="IPR036396">
    <property type="entry name" value="Cyt_P450_sf"/>
</dbReference>
<evidence type="ECO:0000313" key="12">
    <source>
        <dbReference type="EMBL" id="PTQ47896.1"/>
    </source>
</evidence>
<keyword evidence="7 9" id="KW-0408">Iron</keyword>
<dbReference type="InterPro" id="IPR001128">
    <property type="entry name" value="Cyt_P450"/>
</dbReference>
<evidence type="ECO:0000256" key="2">
    <source>
        <dbReference type="ARBA" id="ARBA00022617"/>
    </source>
</evidence>
<dbReference type="PANTHER" id="PTHR24282:SF258">
    <property type="entry name" value="CYTOCHROME P450"/>
    <property type="match status" value="1"/>
</dbReference>
<evidence type="ECO:0000256" key="8">
    <source>
        <dbReference type="ARBA" id="ARBA00023136"/>
    </source>
</evidence>
<dbReference type="InterPro" id="IPR002403">
    <property type="entry name" value="Cyt_P450_E_grp-IV"/>
</dbReference>
<comment type="subcellular location">
    <subcellularLocation>
        <location evidence="1">Membrane</location>
    </subcellularLocation>
</comment>
<dbReference type="GO" id="GO:0016020">
    <property type="term" value="C:membrane"/>
    <property type="evidence" value="ECO:0007669"/>
    <property type="project" value="UniProtKB-SubCell"/>
</dbReference>
<dbReference type="AlphaFoldDB" id="A0A2R6XPE5"/>
<dbReference type="PRINTS" id="PR00465">
    <property type="entry name" value="EP450IV"/>
</dbReference>
<dbReference type="Gramene" id="Mp3g02700.1">
    <property type="protein sequence ID" value="Mp3g02700.1.cds"/>
    <property type="gene ID" value="Mp3g02700"/>
</dbReference>
<dbReference type="PANTHER" id="PTHR24282">
    <property type="entry name" value="CYTOCHROME P450 FAMILY MEMBER"/>
    <property type="match status" value="1"/>
</dbReference>
<evidence type="ECO:0000256" key="10">
    <source>
        <dbReference type="SAM" id="MobiDB-lite"/>
    </source>
</evidence>
<gene>
    <name evidence="12" type="ORF">MARPO_0007s0258</name>
</gene>
<proteinExistence type="predicted"/>
<dbReference type="Gene3D" id="1.10.630.10">
    <property type="entry name" value="Cytochrome P450"/>
    <property type="match status" value="1"/>
</dbReference>
<feature type="binding site" description="axial binding residue" evidence="9">
    <location>
        <position position="534"/>
    </location>
    <ligand>
        <name>heme</name>
        <dbReference type="ChEBI" id="CHEBI:30413"/>
    </ligand>
    <ligandPart>
        <name>Fe</name>
        <dbReference type="ChEBI" id="CHEBI:18248"/>
    </ligandPart>
</feature>
<accession>A0A2R6XPE5</accession>
<feature type="transmembrane region" description="Helical" evidence="11">
    <location>
        <begin position="14"/>
        <end position="36"/>
    </location>
</feature>
<dbReference type="SUPFAM" id="SSF48264">
    <property type="entry name" value="Cytochrome P450"/>
    <property type="match status" value="1"/>
</dbReference>
<sequence>MMTAVEIIGSLGGLGWIATVVGSVLLLLSILYLGIWRPYKLHTFYKSLHVKGPPHRPLVGNLADIWTLQRQVTRIKWETADPANLAARTLPHLTYWAKLYGRMFTYTEGAKVNLCVLDTEIIRELLVLKADCYRRSPSGWLWRNSHGASRQSKQDIIDNKMIHCEPERWSTLRRILGPGSDKDHVQDLIFSKPSLGGHPSHSLDCLQTIVEISRTLIRNWDMQLTEASTSRVTVEARREIKKISMEMLLTNLIGSTMTADQLEELHSNFGEDEEDPVTTTDLLKAHFSRIRSSRESWLIGLLTQTCKARLQKRGDEGDERERQAGARAGAAGGAGAGAGGGWGWGGAEDEQDEKNRDLLDLMISASGRRSSTLDVQKLVADCQMMVAAQKATTQLISQTLQLLARHPDWQTQARAEVLEVRPLDSPTDDDGDSIPNSTYPKLAKLKVMNMILNESLRLFPPILSTEKLCEKRHRLGKYTVLPGTFVQVPIVLLHHSPELWGDDALSFRPDRFEHGAGARRPFALLPFSAGPSVCLGYNFALLEAKIVLASVLRSFHFSPAPSTDPSPSPSPSAAASSCLLIRKLASDDVATAARQRLTRRHTSFL</sequence>
<feature type="compositionally biased region" description="Basic and acidic residues" evidence="10">
    <location>
        <begin position="312"/>
        <end position="324"/>
    </location>
</feature>
<dbReference type="EMBL" id="KZ772679">
    <property type="protein sequence ID" value="PTQ47896.1"/>
    <property type="molecule type" value="Genomic_DNA"/>
</dbReference>
<evidence type="ECO:0008006" key="14">
    <source>
        <dbReference type="Google" id="ProtNLM"/>
    </source>
</evidence>
<reference evidence="13" key="1">
    <citation type="journal article" date="2017" name="Cell">
        <title>Insights into land plant evolution garnered from the Marchantia polymorpha genome.</title>
        <authorList>
            <person name="Bowman J.L."/>
            <person name="Kohchi T."/>
            <person name="Yamato K.T."/>
            <person name="Jenkins J."/>
            <person name="Shu S."/>
            <person name="Ishizaki K."/>
            <person name="Yamaoka S."/>
            <person name="Nishihama R."/>
            <person name="Nakamura Y."/>
            <person name="Berger F."/>
            <person name="Adam C."/>
            <person name="Aki S.S."/>
            <person name="Althoff F."/>
            <person name="Araki T."/>
            <person name="Arteaga-Vazquez M.A."/>
            <person name="Balasubrmanian S."/>
            <person name="Barry K."/>
            <person name="Bauer D."/>
            <person name="Boehm C.R."/>
            <person name="Briginshaw L."/>
            <person name="Caballero-Perez J."/>
            <person name="Catarino B."/>
            <person name="Chen F."/>
            <person name="Chiyoda S."/>
            <person name="Chovatia M."/>
            <person name="Davies K.M."/>
            <person name="Delmans M."/>
            <person name="Demura T."/>
            <person name="Dierschke T."/>
            <person name="Dolan L."/>
            <person name="Dorantes-Acosta A.E."/>
            <person name="Eklund D.M."/>
            <person name="Florent S.N."/>
            <person name="Flores-Sandoval E."/>
            <person name="Fujiyama A."/>
            <person name="Fukuzawa H."/>
            <person name="Galik B."/>
            <person name="Grimanelli D."/>
            <person name="Grimwood J."/>
            <person name="Grossniklaus U."/>
            <person name="Hamada T."/>
            <person name="Haseloff J."/>
            <person name="Hetherington A.J."/>
            <person name="Higo A."/>
            <person name="Hirakawa Y."/>
            <person name="Hundley H.N."/>
            <person name="Ikeda Y."/>
            <person name="Inoue K."/>
            <person name="Inoue S.I."/>
            <person name="Ishida S."/>
            <person name="Jia Q."/>
            <person name="Kakita M."/>
            <person name="Kanazawa T."/>
            <person name="Kawai Y."/>
            <person name="Kawashima T."/>
            <person name="Kennedy M."/>
            <person name="Kinose K."/>
            <person name="Kinoshita T."/>
            <person name="Kohara Y."/>
            <person name="Koide E."/>
            <person name="Komatsu K."/>
            <person name="Kopischke S."/>
            <person name="Kubo M."/>
            <person name="Kyozuka J."/>
            <person name="Lagercrantz U."/>
            <person name="Lin S.S."/>
            <person name="Lindquist E."/>
            <person name="Lipzen A.M."/>
            <person name="Lu C.W."/>
            <person name="De Luna E."/>
            <person name="Martienssen R.A."/>
            <person name="Minamino N."/>
            <person name="Mizutani M."/>
            <person name="Mizutani M."/>
            <person name="Mochizuki N."/>
            <person name="Monte I."/>
            <person name="Mosher R."/>
            <person name="Nagasaki H."/>
            <person name="Nakagami H."/>
            <person name="Naramoto S."/>
            <person name="Nishitani K."/>
            <person name="Ohtani M."/>
            <person name="Okamoto T."/>
            <person name="Okumura M."/>
            <person name="Phillips J."/>
            <person name="Pollak B."/>
            <person name="Reinders A."/>
            <person name="Rovekamp M."/>
            <person name="Sano R."/>
            <person name="Sawa S."/>
            <person name="Schmid M.W."/>
            <person name="Shirakawa M."/>
            <person name="Solano R."/>
            <person name="Spunde A."/>
            <person name="Suetsugu N."/>
            <person name="Sugano S."/>
            <person name="Sugiyama A."/>
            <person name="Sun R."/>
            <person name="Suzuki Y."/>
            <person name="Takenaka M."/>
            <person name="Takezawa D."/>
            <person name="Tomogane H."/>
            <person name="Tsuzuki M."/>
            <person name="Ueda T."/>
            <person name="Umeda M."/>
            <person name="Ward J.M."/>
            <person name="Watanabe Y."/>
            <person name="Yazaki K."/>
            <person name="Yokoyama R."/>
            <person name="Yoshitake Y."/>
            <person name="Yotsui I."/>
            <person name="Zachgo S."/>
            <person name="Schmutz J."/>
        </authorList>
    </citation>
    <scope>NUCLEOTIDE SEQUENCE [LARGE SCALE GENOMIC DNA]</scope>
    <source>
        <strain evidence="13">Tak-1</strain>
    </source>
</reference>
<evidence type="ECO:0000256" key="6">
    <source>
        <dbReference type="ARBA" id="ARBA00023002"/>
    </source>
</evidence>
<evidence type="ECO:0000256" key="3">
    <source>
        <dbReference type="ARBA" id="ARBA00022692"/>
    </source>
</evidence>
<dbReference type="GO" id="GO:0020037">
    <property type="term" value="F:heme binding"/>
    <property type="evidence" value="ECO:0007669"/>
    <property type="project" value="InterPro"/>
</dbReference>
<dbReference type="Pfam" id="PF00067">
    <property type="entry name" value="p450"/>
    <property type="match status" value="1"/>
</dbReference>
<evidence type="ECO:0000256" key="5">
    <source>
        <dbReference type="ARBA" id="ARBA00022989"/>
    </source>
</evidence>
<keyword evidence="6" id="KW-0560">Oxidoreductase</keyword>
<name>A0A2R6XPE5_MARPO</name>
<dbReference type="OrthoDB" id="507451at2759"/>
<evidence type="ECO:0000256" key="11">
    <source>
        <dbReference type="SAM" id="Phobius"/>
    </source>
</evidence>
<feature type="region of interest" description="Disordered" evidence="10">
    <location>
        <begin position="311"/>
        <end position="351"/>
    </location>
</feature>
<dbReference type="Proteomes" id="UP000244005">
    <property type="component" value="Unassembled WGS sequence"/>
</dbReference>
<dbReference type="GO" id="GO:0004497">
    <property type="term" value="F:monooxygenase activity"/>
    <property type="evidence" value="ECO:0007669"/>
    <property type="project" value="InterPro"/>
</dbReference>
<dbReference type="GO" id="GO:0016705">
    <property type="term" value="F:oxidoreductase activity, acting on paired donors, with incorporation or reduction of molecular oxygen"/>
    <property type="evidence" value="ECO:0007669"/>
    <property type="project" value="InterPro"/>
</dbReference>
<keyword evidence="4 9" id="KW-0479">Metal-binding</keyword>
<comment type="cofactor">
    <cofactor evidence="9">
        <name>heme</name>
        <dbReference type="ChEBI" id="CHEBI:30413"/>
    </cofactor>
</comment>
<evidence type="ECO:0000256" key="9">
    <source>
        <dbReference type="PIRSR" id="PIRSR602403-1"/>
    </source>
</evidence>
<evidence type="ECO:0000256" key="1">
    <source>
        <dbReference type="ARBA" id="ARBA00004370"/>
    </source>
</evidence>
<dbReference type="InterPro" id="IPR050665">
    <property type="entry name" value="Cytochrome_P450_Monooxygen"/>
</dbReference>
<keyword evidence="2 9" id="KW-0349">Heme</keyword>
<evidence type="ECO:0000313" key="13">
    <source>
        <dbReference type="Proteomes" id="UP000244005"/>
    </source>
</evidence>
<feature type="compositionally biased region" description="Gly residues" evidence="10">
    <location>
        <begin position="330"/>
        <end position="346"/>
    </location>
</feature>
<keyword evidence="5 11" id="KW-1133">Transmembrane helix</keyword>
<keyword evidence="8 11" id="KW-0472">Membrane</keyword>
<organism evidence="12 13">
    <name type="scientific">Marchantia polymorpha</name>
    <name type="common">Common liverwort</name>
    <name type="synonym">Marchantia aquatica</name>
    <dbReference type="NCBI Taxonomy" id="3197"/>
    <lineage>
        <taxon>Eukaryota</taxon>
        <taxon>Viridiplantae</taxon>
        <taxon>Streptophyta</taxon>
        <taxon>Embryophyta</taxon>
        <taxon>Marchantiophyta</taxon>
        <taxon>Marchantiopsida</taxon>
        <taxon>Marchantiidae</taxon>
        <taxon>Marchantiales</taxon>
        <taxon>Marchantiaceae</taxon>
        <taxon>Marchantia</taxon>
    </lineage>
</organism>
<protein>
    <recommendedName>
        <fullName evidence="14">Cytochrome P450</fullName>
    </recommendedName>
</protein>
<evidence type="ECO:0000256" key="7">
    <source>
        <dbReference type="ARBA" id="ARBA00023004"/>
    </source>
</evidence>
<keyword evidence="3 11" id="KW-0812">Transmembrane</keyword>
<dbReference type="PRINTS" id="PR00385">
    <property type="entry name" value="P450"/>
</dbReference>
<keyword evidence="13" id="KW-1185">Reference proteome</keyword>
<evidence type="ECO:0000256" key="4">
    <source>
        <dbReference type="ARBA" id="ARBA00022723"/>
    </source>
</evidence>